<dbReference type="KEGG" id="ptan:CRYO30217_01660"/>
<dbReference type="SUPFAM" id="SSF55961">
    <property type="entry name" value="Bet v1-like"/>
    <property type="match status" value="1"/>
</dbReference>
<evidence type="ECO:0000313" key="1">
    <source>
        <dbReference type="EMBL" id="CAG5081537.1"/>
    </source>
</evidence>
<evidence type="ECO:0000313" key="2">
    <source>
        <dbReference type="Proteomes" id="UP000683507"/>
    </source>
</evidence>
<protein>
    <recommendedName>
        <fullName evidence="3">SRPBCC family protein</fullName>
    </recommendedName>
</protein>
<reference evidence="1" key="1">
    <citation type="submission" date="2021-04" db="EMBL/GenBank/DDBJ databases">
        <authorList>
            <person name="Rodrigo-Torres L."/>
            <person name="Arahal R. D."/>
            <person name="Lucena T."/>
        </authorList>
    </citation>
    <scope>NUCLEOTIDE SEQUENCE</scope>
    <source>
        <strain evidence="1">AS29M-1</strain>
    </source>
</reference>
<dbReference type="Proteomes" id="UP000683507">
    <property type="component" value="Chromosome"/>
</dbReference>
<dbReference type="EMBL" id="OU015584">
    <property type="protein sequence ID" value="CAG5081537.1"/>
    <property type="molecule type" value="Genomic_DNA"/>
</dbReference>
<name>A0A916JMS5_9FLAO</name>
<accession>A0A916JMS5</accession>
<organism evidence="1 2">
    <name type="scientific">Parvicella tangerina</name>
    <dbReference type="NCBI Taxonomy" id="2829795"/>
    <lineage>
        <taxon>Bacteria</taxon>
        <taxon>Pseudomonadati</taxon>
        <taxon>Bacteroidota</taxon>
        <taxon>Flavobacteriia</taxon>
        <taxon>Flavobacteriales</taxon>
        <taxon>Parvicellaceae</taxon>
        <taxon>Parvicella</taxon>
    </lineage>
</organism>
<keyword evidence="2" id="KW-1185">Reference proteome</keyword>
<sequence>MPSFKVEISDVFPCELERAFKTPMLCDITKVHTGFLFMPKVTHCLDDENWGKIAGSRRVFMAKTFTFKGGEALLDTVIDRQENQHWKIQVNQVQVFTFGIHTFIGEWITTPIDAHTTQVRYQYTLEAKSGLLYPFQWFTAKVLWKIYMRRVMNNIRQLAITKSPYSFD</sequence>
<evidence type="ECO:0008006" key="3">
    <source>
        <dbReference type="Google" id="ProtNLM"/>
    </source>
</evidence>
<gene>
    <name evidence="1" type="ORF">CRYO30217_01660</name>
</gene>
<dbReference type="RefSeq" id="WP_258541854.1">
    <property type="nucleotide sequence ID" value="NZ_OU015584.1"/>
</dbReference>
<proteinExistence type="predicted"/>
<dbReference type="AlphaFoldDB" id="A0A916JMS5"/>